<evidence type="ECO:0000256" key="3">
    <source>
        <dbReference type="ARBA" id="ARBA00022771"/>
    </source>
</evidence>
<keyword evidence="2" id="KW-0479">Metal-binding</keyword>
<reference evidence="13 14" key="2">
    <citation type="submission" date="2025-04" db="UniProtKB">
        <authorList>
            <consortium name="RefSeq"/>
        </authorList>
    </citation>
    <scope>IDENTIFICATION</scope>
    <source>
        <tissue evidence="13 14">Leaf</tissue>
    </source>
</reference>
<evidence type="ECO:0000256" key="8">
    <source>
        <dbReference type="ARBA" id="ARBA00023242"/>
    </source>
</evidence>
<dbReference type="KEGG" id="rsz:108862566"/>
<dbReference type="RefSeq" id="XP_018492239.1">
    <property type="nucleotide sequence ID" value="XM_018636737.2"/>
</dbReference>
<dbReference type="Pfam" id="PF03110">
    <property type="entry name" value="SBP"/>
    <property type="match status" value="1"/>
</dbReference>
<dbReference type="InterPro" id="IPR036893">
    <property type="entry name" value="SBP_sf"/>
</dbReference>
<evidence type="ECO:0000256" key="5">
    <source>
        <dbReference type="ARBA" id="ARBA00023015"/>
    </source>
</evidence>
<dbReference type="PANTHER" id="PTHR31251:SF145">
    <property type="entry name" value="SQUAMOSA PROMOTER-BINDING-LIKE PROTEIN 11"/>
    <property type="match status" value="1"/>
</dbReference>
<dbReference type="InterPro" id="IPR004333">
    <property type="entry name" value="SBP_dom"/>
</dbReference>
<evidence type="ECO:0000256" key="10">
    <source>
        <dbReference type="SAM" id="MobiDB-lite"/>
    </source>
</evidence>
<evidence type="ECO:0000256" key="4">
    <source>
        <dbReference type="ARBA" id="ARBA00022833"/>
    </source>
</evidence>
<dbReference type="GO" id="GO:0008270">
    <property type="term" value="F:zinc ion binding"/>
    <property type="evidence" value="ECO:0007669"/>
    <property type="project" value="UniProtKB-KW"/>
</dbReference>
<keyword evidence="6" id="KW-0238">DNA-binding</keyword>
<keyword evidence="12" id="KW-1185">Reference proteome</keyword>
<sequence>MDCNMVSSPLCDWEHLIMPNLSRTESDKKQPSDWDIENGEGIESIFPCFATTTTTGFLHTPVSKSSQLTSTNSSSPKVTSSRGDFDQVKALEVPAESGDLCLKLGKRSYSDEEFWGGRNNNNNNDISAVSVKLLTRKKSKASCGQSMQVPRCQIDGCQLDLSSAKDYHRKHRVCENHSKCPLVTVGGMERRFCQQCSRLHAVSEFDEKKRSCRKRLSHHNARRRKPQGVFPLHPQRVYNPRQHTNMLWNELSLNTRSQEEKYAWGTTTYDTKTESGFTLNFQRGDGAEEQMFASSNLSFSGGFSAGKSNFLQLPGKGVGEYSGGLHETQDFYSALSLLSTDSHGGTKHHPMVESQPIHGTFPYSFHMN</sequence>
<evidence type="ECO:0000313" key="13">
    <source>
        <dbReference type="RefSeq" id="XP_018492236.1"/>
    </source>
</evidence>
<evidence type="ECO:0000313" key="18">
    <source>
        <dbReference type="RefSeq" id="XP_056867253.1"/>
    </source>
</evidence>
<protein>
    <submittedName>
        <fullName evidence="13 14">Squamosa promoter-binding-like protein 10</fullName>
    </submittedName>
</protein>
<dbReference type="RefSeq" id="XP_056867253.1">
    <property type="nucleotide sequence ID" value="XM_057011273.1"/>
</dbReference>
<feature type="compositionally biased region" description="Low complexity" evidence="10">
    <location>
        <begin position="63"/>
        <end position="81"/>
    </location>
</feature>
<keyword evidence="5" id="KW-0805">Transcription regulation</keyword>
<dbReference type="RefSeq" id="XP_018492237.1">
    <property type="nucleotide sequence ID" value="XM_018636735.2"/>
</dbReference>
<proteinExistence type="predicted"/>
<evidence type="ECO:0000256" key="9">
    <source>
        <dbReference type="PROSITE-ProRule" id="PRU00470"/>
    </source>
</evidence>
<evidence type="ECO:0000256" key="7">
    <source>
        <dbReference type="ARBA" id="ARBA00023163"/>
    </source>
</evidence>
<dbReference type="PANTHER" id="PTHR31251">
    <property type="entry name" value="SQUAMOSA PROMOTER-BINDING-LIKE PROTEIN 4"/>
    <property type="match status" value="1"/>
</dbReference>
<dbReference type="InterPro" id="IPR044817">
    <property type="entry name" value="SBP-like"/>
</dbReference>
<dbReference type="RefSeq" id="XP_018492236.1">
    <property type="nucleotide sequence ID" value="XM_018636734.2"/>
</dbReference>
<evidence type="ECO:0000256" key="1">
    <source>
        <dbReference type="ARBA" id="ARBA00004123"/>
    </source>
</evidence>
<evidence type="ECO:0000313" key="15">
    <source>
        <dbReference type="RefSeq" id="XP_018492238.1"/>
    </source>
</evidence>
<reference evidence="12" key="1">
    <citation type="journal article" date="2019" name="Database">
        <title>The radish genome database (RadishGD): an integrated information resource for radish genomics.</title>
        <authorList>
            <person name="Yu H.J."/>
            <person name="Baek S."/>
            <person name="Lee Y.J."/>
            <person name="Cho A."/>
            <person name="Mun J.H."/>
        </authorList>
    </citation>
    <scope>NUCLEOTIDE SEQUENCE [LARGE SCALE GENOMIC DNA]</scope>
    <source>
        <strain evidence="12">cv. WK10039</strain>
    </source>
</reference>
<accession>A0A6J0P694</accession>
<organism evidence="12 16">
    <name type="scientific">Raphanus sativus</name>
    <name type="common">Radish</name>
    <name type="synonym">Raphanus raphanistrum var. sativus</name>
    <dbReference type="NCBI Taxonomy" id="3726"/>
    <lineage>
        <taxon>Eukaryota</taxon>
        <taxon>Viridiplantae</taxon>
        <taxon>Streptophyta</taxon>
        <taxon>Embryophyta</taxon>
        <taxon>Tracheophyta</taxon>
        <taxon>Spermatophyta</taxon>
        <taxon>Magnoliopsida</taxon>
        <taxon>eudicotyledons</taxon>
        <taxon>Gunneridae</taxon>
        <taxon>Pentapetalae</taxon>
        <taxon>rosids</taxon>
        <taxon>malvids</taxon>
        <taxon>Brassicales</taxon>
        <taxon>Brassicaceae</taxon>
        <taxon>Brassiceae</taxon>
        <taxon>Raphanus</taxon>
    </lineage>
</organism>
<evidence type="ECO:0000256" key="2">
    <source>
        <dbReference type="ARBA" id="ARBA00022723"/>
    </source>
</evidence>
<evidence type="ECO:0000313" key="14">
    <source>
        <dbReference type="RefSeq" id="XP_018492237.1"/>
    </source>
</evidence>
<dbReference type="RefSeq" id="XP_018492238.1">
    <property type="nucleotide sequence ID" value="XM_018636736.2"/>
</dbReference>
<dbReference type="RefSeq" id="XP_018492240.1">
    <property type="nucleotide sequence ID" value="XM_018636738.2"/>
</dbReference>
<name>A0A6J0P694_RAPSA</name>
<evidence type="ECO:0000313" key="16">
    <source>
        <dbReference type="RefSeq" id="XP_018492239.1"/>
    </source>
</evidence>
<keyword evidence="4" id="KW-0862">Zinc</keyword>
<evidence type="ECO:0000259" key="11">
    <source>
        <dbReference type="PROSITE" id="PS51141"/>
    </source>
</evidence>
<dbReference type="RefSeq" id="XP_056867255.1">
    <property type="nucleotide sequence ID" value="XM_057011275.1"/>
</dbReference>
<evidence type="ECO:0000313" key="17">
    <source>
        <dbReference type="RefSeq" id="XP_018492240.1"/>
    </source>
</evidence>
<keyword evidence="8" id="KW-0539">Nucleus</keyword>
<dbReference type="PROSITE" id="PS51141">
    <property type="entry name" value="ZF_SBP"/>
    <property type="match status" value="1"/>
</dbReference>
<feature type="domain" description="SBP-type" evidence="11">
    <location>
        <begin position="149"/>
        <end position="226"/>
    </location>
</feature>
<dbReference type="AlphaFoldDB" id="A0A6J0P694"/>
<evidence type="ECO:0000256" key="6">
    <source>
        <dbReference type="ARBA" id="ARBA00023125"/>
    </source>
</evidence>
<gene>
    <name evidence="13 14 15 16 17 18 19" type="primary">LOC108862566</name>
</gene>
<evidence type="ECO:0000313" key="12">
    <source>
        <dbReference type="Proteomes" id="UP000504610"/>
    </source>
</evidence>
<keyword evidence="3 9" id="KW-0863">Zinc-finger</keyword>
<dbReference type="SUPFAM" id="SSF103612">
    <property type="entry name" value="SBT domain"/>
    <property type="match status" value="1"/>
</dbReference>
<keyword evidence="7" id="KW-0804">Transcription</keyword>
<dbReference type="GO" id="GO:0005634">
    <property type="term" value="C:nucleus"/>
    <property type="evidence" value="ECO:0007669"/>
    <property type="project" value="UniProtKB-SubCell"/>
</dbReference>
<comment type="subcellular location">
    <subcellularLocation>
        <location evidence="1">Nucleus</location>
    </subcellularLocation>
</comment>
<evidence type="ECO:0000313" key="19">
    <source>
        <dbReference type="RefSeq" id="XP_056867255.1"/>
    </source>
</evidence>
<dbReference type="FunFam" id="4.10.1100.10:FF:000001">
    <property type="entry name" value="Squamosa promoter-binding-like protein 14"/>
    <property type="match status" value="1"/>
</dbReference>
<dbReference type="GO" id="GO:0003677">
    <property type="term" value="F:DNA binding"/>
    <property type="evidence" value="ECO:0007669"/>
    <property type="project" value="UniProtKB-KW"/>
</dbReference>
<dbReference type="OrthoDB" id="514967at2759"/>
<dbReference type="Proteomes" id="UP000504610">
    <property type="component" value="Chromosome 5"/>
</dbReference>
<dbReference type="GeneID" id="108862566"/>
<feature type="region of interest" description="Disordered" evidence="10">
    <location>
        <begin position="63"/>
        <end position="83"/>
    </location>
</feature>
<dbReference type="Gene3D" id="4.10.1100.10">
    <property type="entry name" value="Transcription factor, SBP-box domain"/>
    <property type="match status" value="1"/>
</dbReference>